<dbReference type="Gene3D" id="1.20.1560.10">
    <property type="entry name" value="ABC transporter type 1, transmembrane domain"/>
    <property type="match status" value="1"/>
</dbReference>
<evidence type="ECO:0000313" key="10">
    <source>
        <dbReference type="EMBL" id="AGF78422.1"/>
    </source>
</evidence>
<dbReference type="SUPFAM" id="SSF90123">
    <property type="entry name" value="ABC transporter transmembrane region"/>
    <property type="match status" value="1"/>
</dbReference>
<evidence type="ECO:0000259" key="8">
    <source>
        <dbReference type="PROSITE" id="PS50893"/>
    </source>
</evidence>
<evidence type="ECO:0000256" key="5">
    <source>
        <dbReference type="ARBA" id="ARBA00022989"/>
    </source>
</evidence>
<evidence type="ECO:0000313" key="11">
    <source>
        <dbReference type="Proteomes" id="UP000011721"/>
    </source>
</evidence>
<dbReference type="SMART" id="SM00382">
    <property type="entry name" value="AAA"/>
    <property type="match status" value="1"/>
</dbReference>
<dbReference type="InterPro" id="IPR017871">
    <property type="entry name" value="ABC_transporter-like_CS"/>
</dbReference>
<evidence type="ECO:0000256" key="3">
    <source>
        <dbReference type="ARBA" id="ARBA00022741"/>
    </source>
</evidence>
<reference evidence="11" key="1">
    <citation type="journal article" date="2013" name="Stand. Genomic Sci.">
        <title>Complete genome sequence of Desulfocapsa sulfexigens, a marine deltaproteobacterium specialized in disproportionating inorganic sulfur compounds.</title>
        <authorList>
            <person name="Finster K.W."/>
            <person name="Kjeldsen K.U."/>
            <person name="Kube M."/>
            <person name="Reinhardt R."/>
            <person name="Mussmann M."/>
            <person name="Amann R."/>
            <person name="Schreiber L."/>
        </authorList>
    </citation>
    <scope>NUCLEOTIDE SEQUENCE [LARGE SCALE GENOMIC DNA]</scope>
    <source>
        <strain evidence="11">DSM 10523 / SB164P1</strain>
    </source>
</reference>
<dbReference type="HOGENOM" id="CLU_012126_0_0_7"/>
<dbReference type="AlphaFoldDB" id="M1P9V4"/>
<dbReference type="Gene3D" id="3.40.50.300">
    <property type="entry name" value="P-loop containing nucleotide triphosphate hydrolases"/>
    <property type="match status" value="2"/>
</dbReference>
<keyword evidence="2 7" id="KW-0812">Transmembrane</keyword>
<organism evidence="10 11">
    <name type="scientific">Desulfocapsa sulfexigens (strain DSM 10523 / SB164P1)</name>
    <dbReference type="NCBI Taxonomy" id="1167006"/>
    <lineage>
        <taxon>Bacteria</taxon>
        <taxon>Pseudomonadati</taxon>
        <taxon>Thermodesulfobacteriota</taxon>
        <taxon>Desulfobulbia</taxon>
        <taxon>Desulfobulbales</taxon>
        <taxon>Desulfocapsaceae</taxon>
        <taxon>Desulfocapsa</taxon>
    </lineage>
</organism>
<dbReference type="InterPro" id="IPR027417">
    <property type="entry name" value="P-loop_NTPase"/>
</dbReference>
<gene>
    <name evidence="10" type="ordered locus">UWK_01865</name>
</gene>
<dbReference type="GO" id="GO:0005524">
    <property type="term" value="F:ATP binding"/>
    <property type="evidence" value="ECO:0007669"/>
    <property type="project" value="UniProtKB-KW"/>
</dbReference>
<dbReference type="GO" id="GO:0005886">
    <property type="term" value="C:plasma membrane"/>
    <property type="evidence" value="ECO:0007669"/>
    <property type="project" value="UniProtKB-SubCell"/>
</dbReference>
<keyword evidence="3" id="KW-0547">Nucleotide-binding</keyword>
<dbReference type="InterPro" id="IPR039421">
    <property type="entry name" value="Type_1_exporter"/>
</dbReference>
<dbReference type="RefSeq" id="WP_015404113.1">
    <property type="nucleotide sequence ID" value="NC_020304.1"/>
</dbReference>
<keyword evidence="5 7" id="KW-1133">Transmembrane helix</keyword>
<comment type="subcellular location">
    <subcellularLocation>
        <location evidence="1">Cell membrane</location>
        <topology evidence="1">Multi-pass membrane protein</topology>
    </subcellularLocation>
</comment>
<dbReference type="STRING" id="1167006.UWK_01865"/>
<proteinExistence type="predicted"/>
<dbReference type="GO" id="GO:0016887">
    <property type="term" value="F:ATP hydrolysis activity"/>
    <property type="evidence" value="ECO:0007669"/>
    <property type="project" value="InterPro"/>
</dbReference>
<dbReference type="PANTHER" id="PTHR43394">
    <property type="entry name" value="ATP-DEPENDENT PERMEASE MDL1, MITOCHONDRIAL"/>
    <property type="match status" value="1"/>
</dbReference>
<dbReference type="PATRIC" id="fig|1167006.5.peg.2055"/>
<dbReference type="InterPro" id="IPR003439">
    <property type="entry name" value="ABC_transporter-like_ATP-bd"/>
</dbReference>
<feature type="transmembrane region" description="Helical" evidence="7">
    <location>
        <begin position="137"/>
        <end position="162"/>
    </location>
</feature>
<dbReference type="PROSITE" id="PS50929">
    <property type="entry name" value="ABC_TM1F"/>
    <property type="match status" value="1"/>
</dbReference>
<evidence type="ECO:0000256" key="7">
    <source>
        <dbReference type="SAM" id="Phobius"/>
    </source>
</evidence>
<evidence type="ECO:0000256" key="2">
    <source>
        <dbReference type="ARBA" id="ARBA00022692"/>
    </source>
</evidence>
<protein>
    <submittedName>
        <fullName evidence="10">ABC-type multidrug transport system, ATPase and permease component</fullName>
    </submittedName>
</protein>
<name>M1P9V4_DESSD</name>
<dbReference type="PROSITE" id="PS00211">
    <property type="entry name" value="ABC_TRANSPORTER_1"/>
    <property type="match status" value="1"/>
</dbReference>
<feature type="domain" description="ABC transmembrane type-1" evidence="9">
    <location>
        <begin position="30"/>
        <end position="312"/>
    </location>
</feature>
<evidence type="ECO:0000259" key="9">
    <source>
        <dbReference type="PROSITE" id="PS50929"/>
    </source>
</evidence>
<accession>M1P9V4</accession>
<evidence type="ECO:0000256" key="6">
    <source>
        <dbReference type="ARBA" id="ARBA00023136"/>
    </source>
</evidence>
<dbReference type="PROSITE" id="PS50893">
    <property type="entry name" value="ABC_TRANSPORTER_2"/>
    <property type="match status" value="1"/>
</dbReference>
<dbReference type="SUPFAM" id="SSF52540">
    <property type="entry name" value="P-loop containing nucleoside triphosphate hydrolases"/>
    <property type="match status" value="1"/>
</dbReference>
<feature type="transmembrane region" description="Helical" evidence="7">
    <location>
        <begin position="168"/>
        <end position="187"/>
    </location>
</feature>
<dbReference type="PANTHER" id="PTHR43394:SF1">
    <property type="entry name" value="ATP-BINDING CASSETTE SUB-FAMILY B MEMBER 10, MITOCHONDRIAL"/>
    <property type="match status" value="1"/>
</dbReference>
<dbReference type="Pfam" id="PF00005">
    <property type="entry name" value="ABC_tran"/>
    <property type="match status" value="2"/>
</dbReference>
<keyword evidence="4" id="KW-0067">ATP-binding</keyword>
<dbReference type="eggNOG" id="COG1132">
    <property type="taxonomic scope" value="Bacteria"/>
</dbReference>
<dbReference type="KEGG" id="dsf:UWK_01865"/>
<keyword evidence="11" id="KW-1185">Reference proteome</keyword>
<dbReference type="Pfam" id="PF00664">
    <property type="entry name" value="ABC_membrane"/>
    <property type="match status" value="1"/>
</dbReference>
<keyword evidence="6 7" id="KW-0472">Membrane</keyword>
<feature type="domain" description="ABC transporter" evidence="8">
    <location>
        <begin position="346"/>
        <end position="852"/>
    </location>
</feature>
<dbReference type="Proteomes" id="UP000011721">
    <property type="component" value="Chromosome"/>
</dbReference>
<sequence>MKKTAKKNSVRITERSLFYWILRRHRSTQLLLLLIIVVSLFFKVFPLEMQKRIINEAIYLKEIQLLYLYCGLYIGAVTVAGLLKYGINILQVYIGQKILVEMREELYRHVLQLPLQFYRKMQPGTVISAMTAELNAIGFFLGGALAIPITSVLTFVVFIGFMFNLNKWLALLSMAIYPFELIVLPYLQKKYNTLNTERVKTTRSMANVVNEAISGIHEIHGNTSYQLEGKKLSSYIAELYRLVKKLFIVKYGIKFANNFFQSLGPFVLFLVGGYMAIHGQFTLGALVAFLSAYEKVYDPWKELIEYYQSYQDALIRYRQIMQIFDFEPPHLMLLPGRDPLALQGQISLKNVTYTVPSGVRLLENINLEIKPNEQIALVGYSGSGKSTLALLIAQLYDPSQGRIDFDKNSLEDLSKMDVGHNVAMIAQQPFIFSGTILDNLLYGVQAISGQKEMPEKLVILSVIKNVGLQEDIIRFGLQAVLSIEECRPFRDKFLRMRQIIQTTLRDDFESAIEFYDVDKFLYYSSIRDNIIFGDSLSGEFTVERLPGHLRFVGVLNELKLEKPLLTLGFAIATQTVNLLANFQDDEFFFRDNPMEVSEFPVYSKLLGRLKSPQPKDEEARRLLLILALRFIPKKHSIISLPSAMEQKILQARHRFQETVVGVDIDHCKKHDACTPCSVIQKSTEKTGFIPFCPSEYLYTRTLLENILFGAVKSEDVLDEYLRKIAAEAFKDEKLLDEVMHIGLQFEVGSKGDRLSGGQKQKLAIARAFLKDAPILIMDEATASLDNTSQAGIQGLLENEFKGKKTVVAVIHRLDLTPAYDRIIVLKAGRIVEQGTYDELMACKGDFYELTRAES</sequence>
<feature type="transmembrane region" description="Helical" evidence="7">
    <location>
        <begin position="66"/>
        <end position="87"/>
    </location>
</feature>
<dbReference type="InterPro" id="IPR003593">
    <property type="entry name" value="AAA+_ATPase"/>
</dbReference>
<feature type="transmembrane region" description="Helical" evidence="7">
    <location>
        <begin position="266"/>
        <end position="293"/>
    </location>
</feature>
<dbReference type="EMBL" id="CP003985">
    <property type="protein sequence ID" value="AGF78422.1"/>
    <property type="molecule type" value="Genomic_DNA"/>
</dbReference>
<evidence type="ECO:0000256" key="4">
    <source>
        <dbReference type="ARBA" id="ARBA00022840"/>
    </source>
</evidence>
<dbReference type="GO" id="GO:0015421">
    <property type="term" value="F:ABC-type oligopeptide transporter activity"/>
    <property type="evidence" value="ECO:0007669"/>
    <property type="project" value="TreeGrafter"/>
</dbReference>
<dbReference type="InterPro" id="IPR036640">
    <property type="entry name" value="ABC1_TM_sf"/>
</dbReference>
<dbReference type="CDD" id="cd07346">
    <property type="entry name" value="ABC_6TM_exporters"/>
    <property type="match status" value="1"/>
</dbReference>
<dbReference type="InterPro" id="IPR011527">
    <property type="entry name" value="ABC1_TM_dom"/>
</dbReference>
<evidence type="ECO:0000256" key="1">
    <source>
        <dbReference type="ARBA" id="ARBA00004651"/>
    </source>
</evidence>
<feature type="transmembrane region" description="Helical" evidence="7">
    <location>
        <begin position="30"/>
        <end position="46"/>
    </location>
</feature>
<dbReference type="OrthoDB" id="9772049at2"/>